<dbReference type="GO" id="GO:0009086">
    <property type="term" value="P:methionine biosynthetic process"/>
    <property type="evidence" value="ECO:0007669"/>
    <property type="project" value="UniProtKB-KW"/>
</dbReference>
<dbReference type="SUPFAM" id="SSF51735">
    <property type="entry name" value="NAD(P)-binding Rossmann-fold domains"/>
    <property type="match status" value="1"/>
</dbReference>
<dbReference type="InterPro" id="IPR020631">
    <property type="entry name" value="THF_DH/CycHdrlase_NAD-bd_dom"/>
</dbReference>
<keyword evidence="3 12" id="KW-0554">One-carbon metabolism</keyword>
<evidence type="ECO:0000256" key="11">
    <source>
        <dbReference type="ARBA" id="ARBA00023268"/>
    </source>
</evidence>
<evidence type="ECO:0000256" key="12">
    <source>
        <dbReference type="HAMAP-Rule" id="MF_01576"/>
    </source>
</evidence>
<evidence type="ECO:0000313" key="16">
    <source>
        <dbReference type="Proteomes" id="UP000597444"/>
    </source>
</evidence>
<dbReference type="EMBL" id="BNJK01000001">
    <property type="protein sequence ID" value="GHO96968.1"/>
    <property type="molecule type" value="Genomic_DNA"/>
</dbReference>
<keyword evidence="4 12" id="KW-0028">Amino-acid biosynthesis</keyword>
<comment type="similarity">
    <text evidence="12">Belongs to the tetrahydrofolate dehydrogenase/cyclohydrolase family.</text>
</comment>
<dbReference type="EC" id="3.5.4.9" evidence="12"/>
<dbReference type="FunFam" id="3.40.50.10860:FF:000005">
    <property type="entry name" value="C-1-tetrahydrofolate synthase, cytoplasmic, putative"/>
    <property type="match status" value="1"/>
</dbReference>
<feature type="binding site" evidence="12">
    <location>
        <begin position="166"/>
        <end position="168"/>
    </location>
    <ligand>
        <name>NADP(+)</name>
        <dbReference type="ChEBI" id="CHEBI:58349"/>
    </ligand>
</feature>
<protein>
    <recommendedName>
        <fullName evidence="12">Bifunctional protein FolD</fullName>
    </recommendedName>
    <domain>
        <recommendedName>
            <fullName evidence="12">Methylenetetrahydrofolate dehydrogenase</fullName>
            <ecNumber evidence="12">1.5.1.5</ecNumber>
        </recommendedName>
    </domain>
    <domain>
        <recommendedName>
            <fullName evidence="12">Methenyltetrahydrofolate cyclohydrolase</fullName>
            <ecNumber evidence="12">3.5.4.9</ecNumber>
        </recommendedName>
    </domain>
</protein>
<dbReference type="GO" id="GO:0006164">
    <property type="term" value="P:purine nucleotide biosynthetic process"/>
    <property type="evidence" value="ECO:0007669"/>
    <property type="project" value="UniProtKB-KW"/>
</dbReference>
<evidence type="ECO:0000256" key="9">
    <source>
        <dbReference type="ARBA" id="ARBA00023102"/>
    </source>
</evidence>
<evidence type="ECO:0000256" key="3">
    <source>
        <dbReference type="ARBA" id="ARBA00022563"/>
    </source>
</evidence>
<feature type="domain" description="Tetrahydrofolate dehydrogenase/cyclohydrolase catalytic" evidence="13">
    <location>
        <begin position="6"/>
        <end position="121"/>
    </location>
</feature>
<dbReference type="EC" id="1.5.1.5" evidence="12"/>
<keyword evidence="16" id="KW-1185">Reference proteome</keyword>
<accession>A0A8J3N5Y4</accession>
<comment type="pathway">
    <text evidence="1 12">One-carbon metabolism; tetrahydrofolate interconversion.</text>
</comment>
<dbReference type="GO" id="GO:0004477">
    <property type="term" value="F:methenyltetrahydrofolate cyclohydrolase activity"/>
    <property type="evidence" value="ECO:0007669"/>
    <property type="project" value="UniProtKB-UniRule"/>
</dbReference>
<keyword evidence="5 12" id="KW-0658">Purine biosynthesis</keyword>
<dbReference type="Proteomes" id="UP000597444">
    <property type="component" value="Unassembled WGS sequence"/>
</dbReference>
<keyword evidence="11 12" id="KW-0511">Multifunctional enzyme</keyword>
<dbReference type="Pfam" id="PF02882">
    <property type="entry name" value="THF_DHG_CYH_C"/>
    <property type="match status" value="1"/>
</dbReference>
<evidence type="ECO:0000259" key="13">
    <source>
        <dbReference type="Pfam" id="PF00763"/>
    </source>
</evidence>
<sequence>MVASIIDGKALSAEMRVELRNDVQRYIESRGQAPGLVIVRMGGDAASGVYSKAILRIANDVGVQARLDQLPEDTASDALRAALQRLNSDASVHGIIVQMPLPAHLSQQMVAETIAPEKDIDGISPHNAGNLLLGFPSLLPSTSGAVMEVLARTHTPLEGRRVVVLGRSNVVGKPLAILLLQQHATVTICHSRTTNLSEITREADVLVAAVGRANMVTAEMVRPGATVIDVGINAKPGGGITGDVDLESVRTVAGAVTPTPGGVGPLTNVVLLKQCLQTAWRQSDK</sequence>
<dbReference type="GO" id="GO:0004488">
    <property type="term" value="F:methylenetetrahydrofolate dehydrogenase (NADP+) activity"/>
    <property type="evidence" value="ECO:0007669"/>
    <property type="project" value="UniProtKB-UniRule"/>
</dbReference>
<keyword evidence="10 12" id="KW-0486">Methionine biosynthesis</keyword>
<dbReference type="GO" id="GO:0005829">
    <property type="term" value="C:cytosol"/>
    <property type="evidence" value="ECO:0007669"/>
    <property type="project" value="TreeGrafter"/>
</dbReference>
<dbReference type="Gene3D" id="3.40.50.720">
    <property type="entry name" value="NAD(P)-binding Rossmann-like Domain"/>
    <property type="match status" value="1"/>
</dbReference>
<dbReference type="Gene3D" id="3.40.50.10860">
    <property type="entry name" value="Leucine Dehydrogenase, chain A, domain 1"/>
    <property type="match status" value="1"/>
</dbReference>
<dbReference type="InterPro" id="IPR000672">
    <property type="entry name" value="THF_DH/CycHdrlase"/>
</dbReference>
<comment type="catalytic activity">
    <reaction evidence="12">
        <text>(6R)-5,10-methenyltetrahydrofolate + H2O = (6R)-10-formyltetrahydrofolate + H(+)</text>
        <dbReference type="Rhea" id="RHEA:23700"/>
        <dbReference type="ChEBI" id="CHEBI:15377"/>
        <dbReference type="ChEBI" id="CHEBI:15378"/>
        <dbReference type="ChEBI" id="CHEBI:57455"/>
        <dbReference type="ChEBI" id="CHEBI:195366"/>
        <dbReference type="EC" id="3.5.4.9"/>
    </reaction>
</comment>
<keyword evidence="8 12" id="KW-0560">Oxidoreductase</keyword>
<evidence type="ECO:0000313" key="15">
    <source>
        <dbReference type="EMBL" id="GHO96968.1"/>
    </source>
</evidence>
<dbReference type="CDD" id="cd01080">
    <property type="entry name" value="NAD_bind_m-THF_DH_Cyclohyd"/>
    <property type="match status" value="1"/>
</dbReference>
<dbReference type="GO" id="GO:0035999">
    <property type="term" value="P:tetrahydrofolate interconversion"/>
    <property type="evidence" value="ECO:0007669"/>
    <property type="project" value="UniProtKB-UniRule"/>
</dbReference>
<dbReference type="PRINTS" id="PR00085">
    <property type="entry name" value="THFDHDRGNASE"/>
</dbReference>
<dbReference type="AlphaFoldDB" id="A0A8J3N5Y4"/>
<comment type="catalytic activity">
    <reaction evidence="12">
        <text>(6R)-5,10-methylene-5,6,7,8-tetrahydrofolate + NADP(+) = (6R)-5,10-methenyltetrahydrofolate + NADPH</text>
        <dbReference type="Rhea" id="RHEA:22812"/>
        <dbReference type="ChEBI" id="CHEBI:15636"/>
        <dbReference type="ChEBI" id="CHEBI:57455"/>
        <dbReference type="ChEBI" id="CHEBI:57783"/>
        <dbReference type="ChEBI" id="CHEBI:58349"/>
        <dbReference type="EC" id="1.5.1.5"/>
    </reaction>
</comment>
<dbReference type="HAMAP" id="MF_01576">
    <property type="entry name" value="THF_DHG_CYH"/>
    <property type="match status" value="1"/>
</dbReference>
<dbReference type="PANTHER" id="PTHR48099:SF5">
    <property type="entry name" value="C-1-TETRAHYDROFOLATE SYNTHASE, CYTOPLASMIC"/>
    <property type="match status" value="1"/>
</dbReference>
<evidence type="ECO:0000256" key="1">
    <source>
        <dbReference type="ARBA" id="ARBA00004777"/>
    </source>
</evidence>
<evidence type="ECO:0000256" key="8">
    <source>
        <dbReference type="ARBA" id="ARBA00023002"/>
    </source>
</evidence>
<dbReference type="InterPro" id="IPR036291">
    <property type="entry name" value="NAD(P)-bd_dom_sf"/>
</dbReference>
<evidence type="ECO:0000256" key="10">
    <source>
        <dbReference type="ARBA" id="ARBA00023167"/>
    </source>
</evidence>
<evidence type="ECO:0000256" key="4">
    <source>
        <dbReference type="ARBA" id="ARBA00022605"/>
    </source>
</evidence>
<feature type="binding site" evidence="12">
    <location>
        <position position="232"/>
    </location>
    <ligand>
        <name>NADP(+)</name>
        <dbReference type="ChEBI" id="CHEBI:58349"/>
    </ligand>
</feature>
<dbReference type="RefSeq" id="WP_220207555.1">
    <property type="nucleotide sequence ID" value="NZ_BNJK01000001.1"/>
</dbReference>
<reference evidence="15" key="1">
    <citation type="submission" date="2020-10" db="EMBL/GenBank/DDBJ databases">
        <title>Taxonomic study of unclassified bacteria belonging to the class Ktedonobacteria.</title>
        <authorList>
            <person name="Yabe S."/>
            <person name="Wang C.M."/>
            <person name="Zheng Y."/>
            <person name="Sakai Y."/>
            <person name="Cavaletti L."/>
            <person name="Monciardini P."/>
            <person name="Donadio S."/>
        </authorList>
    </citation>
    <scope>NUCLEOTIDE SEQUENCE</scope>
    <source>
        <strain evidence="15">ID150040</strain>
    </source>
</reference>
<organism evidence="15 16">
    <name type="scientific">Reticulibacter mediterranei</name>
    <dbReference type="NCBI Taxonomy" id="2778369"/>
    <lineage>
        <taxon>Bacteria</taxon>
        <taxon>Bacillati</taxon>
        <taxon>Chloroflexota</taxon>
        <taxon>Ktedonobacteria</taxon>
        <taxon>Ktedonobacterales</taxon>
        <taxon>Reticulibacteraceae</taxon>
        <taxon>Reticulibacter</taxon>
    </lineage>
</organism>
<name>A0A8J3N5Y4_9CHLR</name>
<comment type="caution">
    <text evidence="12">Lacks conserved residue(s) required for the propagation of feature annotation.</text>
</comment>
<evidence type="ECO:0000259" key="14">
    <source>
        <dbReference type="Pfam" id="PF02882"/>
    </source>
</evidence>
<comment type="subunit">
    <text evidence="2 12">Homodimer.</text>
</comment>
<comment type="caution">
    <text evidence="15">The sequence shown here is derived from an EMBL/GenBank/DDBJ whole genome shotgun (WGS) entry which is preliminary data.</text>
</comment>
<gene>
    <name evidence="12 15" type="primary">folD</name>
    <name evidence="15" type="ORF">KSF_070160</name>
</gene>
<dbReference type="InterPro" id="IPR020630">
    <property type="entry name" value="THF_DH/CycHdrlase_cat_dom"/>
</dbReference>
<comment type="function">
    <text evidence="12">Catalyzes the oxidation of 5,10-methylenetetrahydrofolate to 5,10-methenyltetrahydrofolate and then the hydrolysis of 5,10-methenyltetrahydrofolate to 10-formyltetrahydrofolate.</text>
</comment>
<dbReference type="GO" id="GO:0000105">
    <property type="term" value="P:L-histidine biosynthetic process"/>
    <property type="evidence" value="ECO:0007669"/>
    <property type="project" value="UniProtKB-KW"/>
</dbReference>
<dbReference type="SUPFAM" id="SSF53223">
    <property type="entry name" value="Aminoacid dehydrogenase-like, N-terminal domain"/>
    <property type="match status" value="1"/>
</dbReference>
<evidence type="ECO:0000256" key="6">
    <source>
        <dbReference type="ARBA" id="ARBA00022801"/>
    </source>
</evidence>
<proteinExistence type="inferred from homology"/>
<dbReference type="InterPro" id="IPR046346">
    <property type="entry name" value="Aminoacid_DH-like_N_sf"/>
</dbReference>
<dbReference type="UniPathway" id="UPA00193"/>
<dbReference type="PANTHER" id="PTHR48099">
    <property type="entry name" value="C-1-TETRAHYDROFOLATE SYNTHASE, CYTOPLASMIC-RELATED"/>
    <property type="match status" value="1"/>
</dbReference>
<evidence type="ECO:0000256" key="2">
    <source>
        <dbReference type="ARBA" id="ARBA00011738"/>
    </source>
</evidence>
<dbReference type="Pfam" id="PF00763">
    <property type="entry name" value="THF_DHG_CYH"/>
    <property type="match status" value="1"/>
</dbReference>
<keyword evidence="9 12" id="KW-0368">Histidine biosynthesis</keyword>
<feature type="domain" description="Tetrahydrofolate dehydrogenase/cyclohydrolase NAD(P)-binding" evidence="14">
    <location>
        <begin position="140"/>
        <end position="281"/>
    </location>
</feature>
<dbReference type="FunFam" id="3.40.50.720:FF:000094">
    <property type="entry name" value="Bifunctional protein FolD"/>
    <property type="match status" value="1"/>
</dbReference>
<evidence type="ECO:0000256" key="5">
    <source>
        <dbReference type="ARBA" id="ARBA00022755"/>
    </source>
</evidence>
<keyword evidence="7 12" id="KW-0521">NADP</keyword>
<evidence type="ECO:0000256" key="7">
    <source>
        <dbReference type="ARBA" id="ARBA00022857"/>
    </source>
</evidence>
<keyword evidence="6 12" id="KW-0378">Hydrolase</keyword>